<keyword evidence="2" id="KW-0716">Sensory transduction</keyword>
<reference evidence="6 7" key="1">
    <citation type="submission" date="2018-10" db="EMBL/GenBank/DDBJ databases">
        <title>Genomic Encyclopedia of Type Strains, Phase IV (KMG-IV): sequencing the most valuable type-strain genomes for metagenomic binning, comparative biology and taxonomic classification.</title>
        <authorList>
            <person name="Goeker M."/>
        </authorList>
    </citation>
    <scope>NUCLEOTIDE SEQUENCE [LARGE SCALE GENOMIC DNA]</scope>
    <source>
        <strain evidence="6 7">DSM 23841</strain>
    </source>
</reference>
<dbReference type="GO" id="GO:0009881">
    <property type="term" value="F:photoreceptor activity"/>
    <property type="evidence" value="ECO:0007669"/>
    <property type="project" value="UniProtKB-KW"/>
</dbReference>
<evidence type="ECO:0000313" key="6">
    <source>
        <dbReference type="EMBL" id="RKT49730.1"/>
    </source>
</evidence>
<dbReference type="InterPro" id="IPR016132">
    <property type="entry name" value="Phyto_chromo_attachment"/>
</dbReference>
<dbReference type="Gene3D" id="3.30.450.270">
    <property type="match status" value="1"/>
</dbReference>
<keyword evidence="7" id="KW-1185">Reference proteome</keyword>
<dbReference type="AlphaFoldDB" id="A0A495VLG1"/>
<evidence type="ECO:0000256" key="1">
    <source>
        <dbReference type="ARBA" id="ARBA00022543"/>
    </source>
</evidence>
<name>A0A495VLG1_9RHOO</name>
<keyword evidence="1" id="KW-0600">Photoreceptor protein</keyword>
<proteinExistence type="predicted"/>
<organism evidence="6 7">
    <name type="scientific">Azonexus fungiphilus</name>
    <dbReference type="NCBI Taxonomy" id="146940"/>
    <lineage>
        <taxon>Bacteria</taxon>
        <taxon>Pseudomonadati</taxon>
        <taxon>Pseudomonadota</taxon>
        <taxon>Betaproteobacteria</taxon>
        <taxon>Rhodocyclales</taxon>
        <taxon>Azonexaceae</taxon>
        <taxon>Azonexus</taxon>
    </lineage>
</organism>
<dbReference type="Pfam" id="PF00360">
    <property type="entry name" value="PHY"/>
    <property type="match status" value="1"/>
</dbReference>
<dbReference type="InterPro" id="IPR003018">
    <property type="entry name" value="GAF"/>
</dbReference>
<evidence type="ECO:0000256" key="4">
    <source>
        <dbReference type="ARBA" id="ARBA00023170"/>
    </source>
</evidence>
<dbReference type="GO" id="GO:0009584">
    <property type="term" value="P:detection of visible light"/>
    <property type="evidence" value="ECO:0007669"/>
    <property type="project" value="InterPro"/>
</dbReference>
<dbReference type="SUPFAM" id="SSF55781">
    <property type="entry name" value="GAF domain-like"/>
    <property type="match status" value="2"/>
</dbReference>
<dbReference type="InterPro" id="IPR029016">
    <property type="entry name" value="GAF-like_dom_sf"/>
</dbReference>
<keyword evidence="3" id="KW-0157">Chromophore</keyword>
<dbReference type="SMART" id="SM00065">
    <property type="entry name" value="GAF"/>
    <property type="match status" value="1"/>
</dbReference>
<evidence type="ECO:0000313" key="7">
    <source>
        <dbReference type="Proteomes" id="UP000270626"/>
    </source>
</evidence>
<dbReference type="Proteomes" id="UP000270626">
    <property type="component" value="Unassembled WGS sequence"/>
</dbReference>
<protein>
    <submittedName>
        <fullName evidence="6">GAF domain-containing protein</fullName>
    </submittedName>
</protein>
<feature type="domain" description="Phytochrome chromophore attachment site" evidence="5">
    <location>
        <begin position="107"/>
        <end position="247"/>
    </location>
</feature>
<keyword evidence="4" id="KW-0675">Receptor</keyword>
<dbReference type="PRINTS" id="PR01033">
    <property type="entry name" value="PHYTOCHROME"/>
</dbReference>
<evidence type="ECO:0000259" key="5">
    <source>
        <dbReference type="PROSITE" id="PS50046"/>
    </source>
</evidence>
<accession>A0A495VLG1</accession>
<evidence type="ECO:0000256" key="3">
    <source>
        <dbReference type="ARBA" id="ARBA00022991"/>
    </source>
</evidence>
<evidence type="ECO:0000256" key="2">
    <source>
        <dbReference type="ARBA" id="ARBA00022606"/>
    </source>
</evidence>
<dbReference type="GO" id="GO:0006355">
    <property type="term" value="P:regulation of DNA-templated transcription"/>
    <property type="evidence" value="ECO:0007669"/>
    <property type="project" value="InterPro"/>
</dbReference>
<dbReference type="PROSITE" id="PS50046">
    <property type="entry name" value="PHYTOCHROME_2"/>
    <property type="match status" value="1"/>
</dbReference>
<dbReference type="InterPro" id="IPR001294">
    <property type="entry name" value="Phytochrome"/>
</dbReference>
<comment type="caution">
    <text evidence="6">The sequence shown here is derived from an EMBL/GenBank/DDBJ whole genome shotgun (WGS) entry which is preliminary data.</text>
</comment>
<gene>
    <name evidence="6" type="ORF">DFR40_3396</name>
</gene>
<sequence>MVVVDQALRISHYSANVANFLPADFPVRLGEDIPASFCELVSQLGSEPGRRIQYEAVLQGPAGLLDAVFIRNAQGLVLIEFFPGFHDECEPLPLLTQGVVPPASRSEADSQRQSLLERVLQQTGFQRVMYYRFLEDGDGEVLAEAKQDGVAGSYLGLRFPASDIPQIARVLYRQNPWRLIPDAAADSVPLIGREAVVPDLSCSDLRSVSPVHAVYLANMGVSAALSFPIVVGGQLWGLIACHHAEPRQLGLARLAKASQDVRSHTMGLSAFFAQRRMQLLDGLVRRFSQAREIVHEAGDVVAAWGKLGAWLAAEFSADGAQLCMDEGDVGWGEGFEESALAFVDEWFLGQNTEQVWLAESLPRQLPGYPLSRVAGVLAVKAKTAGGQLLRVYLTRHEHIHDVAWGGNPDKPVERHDGILGIAPRRSFGKWVEKRIGRCRPWDNEVRLLGLKLRELVMQLGRD</sequence>
<dbReference type="InterPro" id="IPR013515">
    <property type="entry name" value="Phytochrome_cen-reg"/>
</dbReference>
<dbReference type="Gene3D" id="3.30.450.40">
    <property type="match status" value="1"/>
</dbReference>
<dbReference type="Gene3D" id="3.30.450.20">
    <property type="entry name" value="PAS domain"/>
    <property type="match status" value="1"/>
</dbReference>
<dbReference type="EMBL" id="RBXP01000020">
    <property type="protein sequence ID" value="RKT49730.1"/>
    <property type="molecule type" value="Genomic_DNA"/>
</dbReference>
<dbReference type="Pfam" id="PF01590">
    <property type="entry name" value="GAF"/>
    <property type="match status" value="1"/>
</dbReference>
<dbReference type="InterPro" id="IPR043150">
    <property type="entry name" value="Phytochrome_PHY_sf"/>
</dbReference>